<sequence length="656" mass="71938">MLSTHSIYKRLSAPVIAFSSFLFSITVVDYSRAQDQEWHTYGGDLASTRYSPLDAINGENFSQLELAWEFDTSNFGVSPEFNFQSTPLMVNRTIYTTAGSRRAVVALDAQTGEILWMSRIDEGARASNAPRRLSGRGLAWWDDGSDKGRIIYVTPGYQMIALDANNGERIDDFGFKGIVDLKQEFDQDLDLITGEVGLHAAPIVANGVIVIGSAFRAGRMPSSREKPKGHVRGYDALTGNRLWIFHTIPQGNEYGNDTWLNNSWTYTGYGGVWAQMTIDPELNMVYLPTETATGDSYGGHRHGDNLFTNSVVALDLTSGARQWHFQTTHHDVWDWDIPSAPILLNLTVDGHSSDALAQPVKQGYTFVFDRETGEPLFDIEEVPVPESDVPGERLSPTQPIPIKPPPFARQGLSEDELIDFTPELKAKAQKILNQYRYGDIYMPPSLAEADDGTFGTLFMPSQTGGANWPGGAADPETGIMYIFSKSDVGRMSMSNRPDRSDMDYINLQTRSAPPLRVDGLPLIKPPYGQIVALDLNEGEILWDAVHGETPDYIRNHPALAGIDIAPTGQAGRVGLLTTKTMVIAGDGGSYTNADGEQEALLRAYDKLTGEQLGSLPMPAQQTGSPMTYAINGVQYLAVSISGGDVAGRLRVYSYEP</sequence>
<dbReference type="Gene3D" id="2.140.10.10">
    <property type="entry name" value="Quinoprotein alcohol dehydrogenase-like superfamily"/>
    <property type="match status" value="2"/>
</dbReference>
<organism evidence="6 7">
    <name type="scientific">OM182 bacterium MED-G28</name>
    <dbReference type="NCBI Taxonomy" id="1986256"/>
    <lineage>
        <taxon>Bacteria</taxon>
        <taxon>Pseudomonadati</taxon>
        <taxon>Pseudomonadota</taxon>
        <taxon>Gammaproteobacteria</taxon>
        <taxon>OMG group</taxon>
        <taxon>OM182 clade</taxon>
    </lineage>
</organism>
<protein>
    <submittedName>
        <fullName evidence="6">Quinoprotein glucose dehydrogenase</fullName>
    </submittedName>
</protein>
<evidence type="ECO:0000313" key="7">
    <source>
        <dbReference type="Proteomes" id="UP000219329"/>
    </source>
</evidence>
<accession>A0A2A5W831</accession>
<comment type="similarity">
    <text evidence="2">Belongs to the bacterial PQQ dehydrogenase family.</text>
</comment>
<dbReference type="SMART" id="SM00564">
    <property type="entry name" value="PQQ"/>
    <property type="match status" value="4"/>
</dbReference>
<evidence type="ECO:0000256" key="1">
    <source>
        <dbReference type="ARBA" id="ARBA00001931"/>
    </source>
</evidence>
<proteinExistence type="inferred from homology"/>
<comment type="caution">
    <text evidence="6">The sequence shown here is derived from an EMBL/GenBank/DDBJ whole genome shotgun (WGS) entry which is preliminary data.</text>
</comment>
<evidence type="ECO:0000313" key="6">
    <source>
        <dbReference type="EMBL" id="PDH32306.1"/>
    </source>
</evidence>
<dbReference type="Proteomes" id="UP000219329">
    <property type="component" value="Unassembled WGS sequence"/>
</dbReference>
<dbReference type="InterPro" id="IPR002372">
    <property type="entry name" value="PQQ_rpt_dom"/>
</dbReference>
<feature type="compositionally biased region" description="Pro residues" evidence="4">
    <location>
        <begin position="398"/>
        <end position="407"/>
    </location>
</feature>
<name>A0A2A5W831_9GAMM</name>
<evidence type="ECO:0000256" key="3">
    <source>
        <dbReference type="ARBA" id="ARBA00023002"/>
    </source>
</evidence>
<dbReference type="PANTHER" id="PTHR32303:SF4">
    <property type="entry name" value="QUINOPROTEIN GLUCOSE DEHYDROGENASE"/>
    <property type="match status" value="1"/>
</dbReference>
<feature type="region of interest" description="Disordered" evidence="4">
    <location>
        <begin position="385"/>
        <end position="408"/>
    </location>
</feature>
<reference evidence="6 7" key="1">
    <citation type="submission" date="2017-08" db="EMBL/GenBank/DDBJ databases">
        <title>Fine stratification of microbial communities through a metagenomic profile of the photic zone.</title>
        <authorList>
            <person name="Haro-Moreno J.M."/>
            <person name="Lopez-Perez M."/>
            <person name="De La Torre J."/>
            <person name="Picazo A."/>
            <person name="Camacho A."/>
            <person name="Rodriguez-Valera F."/>
        </authorList>
    </citation>
    <scope>NUCLEOTIDE SEQUENCE [LARGE SCALE GENOMIC DNA]</scope>
    <source>
        <strain evidence="6">MED-G28</strain>
    </source>
</reference>
<dbReference type="AlphaFoldDB" id="A0A2A5W831"/>
<dbReference type="InterPro" id="IPR011047">
    <property type="entry name" value="Quinoprotein_ADH-like_sf"/>
</dbReference>
<keyword evidence="3" id="KW-0560">Oxidoreductase</keyword>
<dbReference type="GO" id="GO:0016491">
    <property type="term" value="F:oxidoreductase activity"/>
    <property type="evidence" value="ECO:0007669"/>
    <property type="project" value="UniProtKB-KW"/>
</dbReference>
<evidence type="ECO:0000259" key="5">
    <source>
        <dbReference type="Pfam" id="PF01011"/>
    </source>
</evidence>
<dbReference type="InterPro" id="IPR018391">
    <property type="entry name" value="PQQ_b-propeller_rpt"/>
</dbReference>
<dbReference type="PANTHER" id="PTHR32303">
    <property type="entry name" value="QUINOPROTEIN ALCOHOL DEHYDROGENASE (CYTOCHROME C)"/>
    <property type="match status" value="1"/>
</dbReference>
<evidence type="ECO:0000256" key="4">
    <source>
        <dbReference type="SAM" id="MobiDB-lite"/>
    </source>
</evidence>
<dbReference type="SUPFAM" id="SSF50998">
    <property type="entry name" value="Quinoprotein alcohol dehydrogenase-like"/>
    <property type="match status" value="1"/>
</dbReference>
<evidence type="ECO:0000256" key="2">
    <source>
        <dbReference type="ARBA" id="ARBA00008156"/>
    </source>
</evidence>
<dbReference type="EMBL" id="NTJZ01000018">
    <property type="protein sequence ID" value="PDH32306.1"/>
    <property type="molecule type" value="Genomic_DNA"/>
</dbReference>
<dbReference type="Pfam" id="PF01011">
    <property type="entry name" value="PQQ"/>
    <property type="match status" value="1"/>
</dbReference>
<feature type="domain" description="Pyrrolo-quinoline quinone repeat" evidence="5">
    <location>
        <begin position="38"/>
        <end position="635"/>
    </location>
</feature>
<comment type="cofactor">
    <cofactor evidence="1">
        <name>pyrroloquinoline quinone</name>
        <dbReference type="ChEBI" id="CHEBI:58442"/>
    </cofactor>
</comment>
<gene>
    <name evidence="6" type="ORF">CNF02_12200</name>
</gene>